<dbReference type="PANTHER" id="PTHR42978">
    <property type="entry name" value="QUORUM-QUENCHING LACTONASE YTNP-RELATED-RELATED"/>
    <property type="match status" value="1"/>
</dbReference>
<comment type="catalytic activity">
    <reaction evidence="5">
        <text>3',5'-cyclic CMP + H2O = CMP + H(+)</text>
        <dbReference type="Rhea" id="RHEA:72675"/>
        <dbReference type="ChEBI" id="CHEBI:15377"/>
        <dbReference type="ChEBI" id="CHEBI:15378"/>
        <dbReference type="ChEBI" id="CHEBI:58003"/>
        <dbReference type="ChEBI" id="CHEBI:60377"/>
    </reaction>
    <physiologicalReaction direction="left-to-right" evidence="5">
        <dbReference type="Rhea" id="RHEA:72676"/>
    </physiologicalReaction>
</comment>
<dbReference type="InterPro" id="IPR036866">
    <property type="entry name" value="RibonucZ/Hydroxyglut_hydro"/>
</dbReference>
<evidence type="ECO:0000256" key="1">
    <source>
        <dbReference type="ARBA" id="ARBA00007749"/>
    </source>
</evidence>
<name>A0A419SGB9_9BACL</name>
<evidence type="ECO:0000313" key="9">
    <source>
        <dbReference type="EMBL" id="RKD22837.1"/>
    </source>
</evidence>
<dbReference type="RefSeq" id="WP_120190325.1">
    <property type="nucleotide sequence ID" value="NZ_MCHY01000009.1"/>
</dbReference>
<evidence type="ECO:0000256" key="4">
    <source>
        <dbReference type="ARBA" id="ARBA00022833"/>
    </source>
</evidence>
<dbReference type="InterPro" id="IPR001279">
    <property type="entry name" value="Metallo-B-lactamas"/>
</dbReference>
<dbReference type="CDD" id="cd07728">
    <property type="entry name" value="YtnP-like_MBL-fold"/>
    <property type="match status" value="1"/>
</dbReference>
<accession>A0A419SGB9</accession>
<dbReference type="SMART" id="SM00849">
    <property type="entry name" value="Lactamase_B"/>
    <property type="match status" value="1"/>
</dbReference>
<dbReference type="Proteomes" id="UP000284219">
    <property type="component" value="Unassembled WGS sequence"/>
</dbReference>
<dbReference type="EMBL" id="MCHY01000009">
    <property type="protein sequence ID" value="RKD22837.1"/>
    <property type="molecule type" value="Genomic_DNA"/>
</dbReference>
<evidence type="ECO:0000256" key="5">
    <source>
        <dbReference type="ARBA" id="ARBA00034221"/>
    </source>
</evidence>
<dbReference type="SUPFAM" id="SSF56281">
    <property type="entry name" value="Metallo-hydrolase/oxidoreductase"/>
    <property type="match status" value="1"/>
</dbReference>
<evidence type="ECO:0000259" key="8">
    <source>
        <dbReference type="SMART" id="SM00849"/>
    </source>
</evidence>
<organism evidence="9 10">
    <name type="scientific">Ammoniphilus oxalaticus</name>
    <dbReference type="NCBI Taxonomy" id="66863"/>
    <lineage>
        <taxon>Bacteria</taxon>
        <taxon>Bacillati</taxon>
        <taxon>Bacillota</taxon>
        <taxon>Bacilli</taxon>
        <taxon>Bacillales</taxon>
        <taxon>Paenibacillaceae</taxon>
        <taxon>Aneurinibacillus group</taxon>
        <taxon>Ammoniphilus</taxon>
    </lineage>
</organism>
<comment type="caution">
    <text evidence="9">The sequence shown here is derived from an EMBL/GenBank/DDBJ whole genome shotgun (WGS) entry which is preliminary data.</text>
</comment>
<evidence type="ECO:0000256" key="2">
    <source>
        <dbReference type="ARBA" id="ARBA00022723"/>
    </source>
</evidence>
<reference evidence="9 10" key="1">
    <citation type="submission" date="2016-08" db="EMBL/GenBank/DDBJ databases">
        <title>Novel Firmicute Genomes.</title>
        <authorList>
            <person name="Poppleton D.I."/>
            <person name="Gribaldo S."/>
        </authorList>
    </citation>
    <scope>NUCLEOTIDE SEQUENCE [LARGE SCALE GENOMIC DNA]</scope>
    <source>
        <strain evidence="9 10">RAOx-1</strain>
    </source>
</reference>
<keyword evidence="2" id="KW-0479">Metal-binding</keyword>
<evidence type="ECO:0000256" key="7">
    <source>
        <dbReference type="ARBA" id="ARBA00048505"/>
    </source>
</evidence>
<evidence type="ECO:0000256" key="6">
    <source>
        <dbReference type="ARBA" id="ARBA00034301"/>
    </source>
</evidence>
<dbReference type="AlphaFoldDB" id="A0A419SGB9"/>
<keyword evidence="10" id="KW-1185">Reference proteome</keyword>
<gene>
    <name evidence="9" type="ORF">BEP19_11380</name>
</gene>
<dbReference type="Gene3D" id="3.60.15.10">
    <property type="entry name" value="Ribonuclease Z/Hydroxyacylglutathione hydrolase-like"/>
    <property type="match status" value="1"/>
</dbReference>
<evidence type="ECO:0000256" key="3">
    <source>
        <dbReference type="ARBA" id="ARBA00022801"/>
    </source>
</evidence>
<dbReference type="Pfam" id="PF00753">
    <property type="entry name" value="Lactamase_B"/>
    <property type="match status" value="1"/>
</dbReference>
<protein>
    <recommendedName>
        <fullName evidence="8">Metallo-beta-lactamase domain-containing protein</fullName>
    </recommendedName>
</protein>
<dbReference type="GO" id="GO:0016787">
    <property type="term" value="F:hydrolase activity"/>
    <property type="evidence" value="ECO:0007669"/>
    <property type="project" value="UniProtKB-KW"/>
</dbReference>
<evidence type="ECO:0000313" key="10">
    <source>
        <dbReference type="Proteomes" id="UP000284219"/>
    </source>
</evidence>
<comment type="catalytic activity">
    <reaction evidence="7">
        <text>3',5'-cyclic UMP + H2O = UMP + H(+)</text>
        <dbReference type="Rhea" id="RHEA:70575"/>
        <dbReference type="ChEBI" id="CHEBI:15377"/>
        <dbReference type="ChEBI" id="CHEBI:15378"/>
        <dbReference type="ChEBI" id="CHEBI:57865"/>
        <dbReference type="ChEBI" id="CHEBI:184387"/>
    </reaction>
    <physiologicalReaction direction="left-to-right" evidence="7">
        <dbReference type="Rhea" id="RHEA:70576"/>
    </physiologicalReaction>
</comment>
<keyword evidence="4" id="KW-0862">Zinc</keyword>
<dbReference type="OrthoDB" id="9802897at2"/>
<dbReference type="InterPro" id="IPR051013">
    <property type="entry name" value="MBL_superfamily_lactonases"/>
</dbReference>
<dbReference type="PANTHER" id="PTHR42978:SF6">
    <property type="entry name" value="QUORUM-QUENCHING LACTONASE YTNP-RELATED"/>
    <property type="match status" value="1"/>
</dbReference>
<comment type="function">
    <text evidence="6">Counteracts the endogenous Pycsar antiviral defense system. Phosphodiesterase that enables metal-dependent hydrolysis of host cyclic nucleotide Pycsar defense signals such as cCMP and cUMP.</text>
</comment>
<feature type="domain" description="Metallo-beta-lactamase" evidence="8">
    <location>
        <begin position="50"/>
        <end position="257"/>
    </location>
</feature>
<comment type="similarity">
    <text evidence="1">Belongs to the metallo-beta-lactamase superfamily.</text>
</comment>
<proteinExistence type="inferred from homology"/>
<keyword evidence="3" id="KW-0378">Hydrolase</keyword>
<dbReference type="GO" id="GO:0046872">
    <property type="term" value="F:metal ion binding"/>
    <property type="evidence" value="ECO:0007669"/>
    <property type="project" value="UniProtKB-KW"/>
</dbReference>
<sequence length="282" mass="32779">MDHLQIGDFRLVWLNGGKILLDGGAMFGVVPKFMWSKRYPCNDLNQIKMRVDPILIQTDERNILIDTGMGSRKLDESQKRRMGLVEESTVEQSLRALGLTPQDIDYVLLTHLHNDHAAGLTRKKDDRYTAVFSEARHYVEATEWQEARHPNIRTRNTYLEENWQPVEKIVQTYNDRYEVLPGVDLIHTGGHSAGHAIVRIESKGEVAYHLSDILPTHAHRNPLWVMAYDDYPMDSIFAKEKWIQKAIEEEAWFVFYHDYFYRAIKWDLDGNIVGELKAPIES</sequence>